<dbReference type="InterPro" id="IPR016186">
    <property type="entry name" value="C-type_lectin-like/link_sf"/>
</dbReference>
<keyword evidence="1" id="KW-1015">Disulfide bond</keyword>
<proteinExistence type="predicted"/>
<gene>
    <name evidence="3" type="ORF">g.41464</name>
</gene>
<reference evidence="3" key="1">
    <citation type="submission" date="2015-11" db="EMBL/GenBank/DDBJ databases">
        <title>De novo transcriptome assembly of four potential Pierce s Disease insect vectors from Arizona vineyards.</title>
        <authorList>
            <person name="Tassone E.E."/>
        </authorList>
    </citation>
    <scope>NUCLEOTIDE SEQUENCE</scope>
</reference>
<dbReference type="SUPFAM" id="SSF56436">
    <property type="entry name" value="C-type lectin-like"/>
    <property type="match status" value="1"/>
</dbReference>
<accession>A0A1B6LLQ9</accession>
<evidence type="ECO:0000313" key="3">
    <source>
        <dbReference type="EMBL" id="JAT24672.1"/>
    </source>
</evidence>
<dbReference type="EMBL" id="GEBQ01015305">
    <property type="protein sequence ID" value="JAT24672.1"/>
    <property type="molecule type" value="Transcribed_RNA"/>
</dbReference>
<dbReference type="AlphaFoldDB" id="A0A1B6LLQ9"/>
<dbReference type="CDD" id="cd00037">
    <property type="entry name" value="CLECT"/>
    <property type="match status" value="1"/>
</dbReference>
<protein>
    <recommendedName>
        <fullName evidence="2">C-type lectin domain-containing protein</fullName>
    </recommendedName>
</protein>
<evidence type="ECO:0000256" key="1">
    <source>
        <dbReference type="ARBA" id="ARBA00023157"/>
    </source>
</evidence>
<dbReference type="PROSITE" id="PS50041">
    <property type="entry name" value="C_TYPE_LECTIN_2"/>
    <property type="match status" value="1"/>
</dbReference>
<dbReference type="Pfam" id="PF00059">
    <property type="entry name" value="Lectin_C"/>
    <property type="match status" value="1"/>
</dbReference>
<dbReference type="InterPro" id="IPR051004">
    <property type="entry name" value="DC-SIGN_domain-containing"/>
</dbReference>
<dbReference type="InterPro" id="IPR016187">
    <property type="entry name" value="CTDL_fold"/>
</dbReference>
<sequence length="194" mass="22459">MKLQIEMLCITIPLVMLYGLTTGYLRFPTVLESDIFSHGAQRSVITERTHINPVSNNKRYALSIFFKANWFRASQYCRYRGMRLATINSQIEEDDLEKTVERLGFEMGPVWTSGTDNAGERKFFWMSTGGPLTYSNWQLGEPNGNISENCISLREYHGEGYKWNNEACSLEYYFACEYFTANFTCNCNDLISYI</sequence>
<feature type="domain" description="C-type lectin" evidence="2">
    <location>
        <begin position="55"/>
        <end position="177"/>
    </location>
</feature>
<dbReference type="PANTHER" id="PTHR22802">
    <property type="entry name" value="C-TYPE LECTIN SUPERFAMILY MEMBER"/>
    <property type="match status" value="1"/>
</dbReference>
<organism evidence="3">
    <name type="scientific">Graphocephala atropunctata</name>
    <dbReference type="NCBI Taxonomy" id="36148"/>
    <lineage>
        <taxon>Eukaryota</taxon>
        <taxon>Metazoa</taxon>
        <taxon>Ecdysozoa</taxon>
        <taxon>Arthropoda</taxon>
        <taxon>Hexapoda</taxon>
        <taxon>Insecta</taxon>
        <taxon>Pterygota</taxon>
        <taxon>Neoptera</taxon>
        <taxon>Paraneoptera</taxon>
        <taxon>Hemiptera</taxon>
        <taxon>Auchenorrhyncha</taxon>
        <taxon>Membracoidea</taxon>
        <taxon>Cicadellidae</taxon>
        <taxon>Cicadellinae</taxon>
        <taxon>Cicadellini</taxon>
        <taxon>Graphocephala</taxon>
    </lineage>
</organism>
<dbReference type="PROSITE" id="PS00615">
    <property type="entry name" value="C_TYPE_LECTIN_1"/>
    <property type="match status" value="1"/>
</dbReference>
<name>A0A1B6LLQ9_9HEMI</name>
<evidence type="ECO:0000259" key="2">
    <source>
        <dbReference type="PROSITE" id="PS50041"/>
    </source>
</evidence>
<dbReference type="InterPro" id="IPR001304">
    <property type="entry name" value="C-type_lectin-like"/>
</dbReference>
<dbReference type="PANTHER" id="PTHR22802:SF465">
    <property type="entry name" value="AT17652P-RELATED"/>
    <property type="match status" value="1"/>
</dbReference>
<dbReference type="Gene3D" id="3.10.100.10">
    <property type="entry name" value="Mannose-Binding Protein A, subunit A"/>
    <property type="match status" value="1"/>
</dbReference>
<dbReference type="SMART" id="SM00034">
    <property type="entry name" value="CLECT"/>
    <property type="match status" value="1"/>
</dbReference>
<dbReference type="InterPro" id="IPR018378">
    <property type="entry name" value="C-type_lectin_CS"/>
</dbReference>